<protein>
    <submittedName>
        <fullName evidence="1">Uncharacterized protein</fullName>
    </submittedName>
</protein>
<dbReference type="EMBL" id="BPLR01019851">
    <property type="protein sequence ID" value="GIX72491.1"/>
    <property type="molecule type" value="Genomic_DNA"/>
</dbReference>
<dbReference type="Proteomes" id="UP001054945">
    <property type="component" value="Unassembled WGS sequence"/>
</dbReference>
<proteinExistence type="predicted"/>
<name>A0AAV4MLY6_CAEEX</name>
<organism evidence="1 2">
    <name type="scientific">Caerostris extrusa</name>
    <name type="common">Bark spider</name>
    <name type="synonym">Caerostris bankana</name>
    <dbReference type="NCBI Taxonomy" id="172846"/>
    <lineage>
        <taxon>Eukaryota</taxon>
        <taxon>Metazoa</taxon>
        <taxon>Ecdysozoa</taxon>
        <taxon>Arthropoda</taxon>
        <taxon>Chelicerata</taxon>
        <taxon>Arachnida</taxon>
        <taxon>Araneae</taxon>
        <taxon>Araneomorphae</taxon>
        <taxon>Entelegynae</taxon>
        <taxon>Araneoidea</taxon>
        <taxon>Araneidae</taxon>
        <taxon>Caerostris</taxon>
    </lineage>
</organism>
<evidence type="ECO:0000313" key="1">
    <source>
        <dbReference type="EMBL" id="GIX72491.1"/>
    </source>
</evidence>
<gene>
    <name evidence="1" type="ORF">CEXT_240001</name>
</gene>
<comment type="caution">
    <text evidence="1">The sequence shown here is derived from an EMBL/GenBank/DDBJ whole genome shotgun (WGS) entry which is preliminary data.</text>
</comment>
<sequence>MLIRWKQFQNRLLDVSGPFQVTISGRIVQLLAIDALKSDPRKKNRKFSIYTSATASIATKATNRNPVPRRSPNAVKYGIAASSGSNPHFHSQWTKQCAMYRRRATCRMAAIK</sequence>
<accession>A0AAV4MLY6</accession>
<evidence type="ECO:0000313" key="2">
    <source>
        <dbReference type="Proteomes" id="UP001054945"/>
    </source>
</evidence>
<dbReference type="AlphaFoldDB" id="A0AAV4MLY6"/>
<reference evidence="1 2" key="1">
    <citation type="submission" date="2021-06" db="EMBL/GenBank/DDBJ databases">
        <title>Caerostris extrusa draft genome.</title>
        <authorList>
            <person name="Kono N."/>
            <person name="Arakawa K."/>
        </authorList>
    </citation>
    <scope>NUCLEOTIDE SEQUENCE [LARGE SCALE GENOMIC DNA]</scope>
</reference>
<keyword evidence="2" id="KW-1185">Reference proteome</keyword>